<dbReference type="EMBL" id="MSFL01000002">
    <property type="protein sequence ID" value="PWY91133.1"/>
    <property type="molecule type" value="Genomic_DNA"/>
</dbReference>
<dbReference type="VEuPathDB" id="FungiDB:BO70DRAFT_358565"/>
<feature type="region of interest" description="Disordered" evidence="1">
    <location>
        <begin position="67"/>
        <end position="89"/>
    </location>
</feature>
<name>A0A317WXQ2_9EURO</name>
<evidence type="ECO:0000256" key="1">
    <source>
        <dbReference type="SAM" id="MobiDB-lite"/>
    </source>
</evidence>
<dbReference type="AlphaFoldDB" id="A0A317WXQ2"/>
<comment type="caution">
    <text evidence="2">The sequence shown here is derived from an EMBL/GenBank/DDBJ whole genome shotgun (WGS) entry which is preliminary data.</text>
</comment>
<keyword evidence="3" id="KW-1185">Reference proteome</keyword>
<dbReference type="RefSeq" id="XP_025403576.1">
    <property type="nucleotide sequence ID" value="XM_025542323.1"/>
</dbReference>
<accession>A0A317WXQ2</accession>
<evidence type="ECO:0000313" key="2">
    <source>
        <dbReference type="EMBL" id="PWY91133.1"/>
    </source>
</evidence>
<sequence>MRSHAVFPPLLTHLEAERDAHQLLPGARIVPLLFGSFLFGSEECASAAAACCCFSAGTPNGASYKQTSISPHSTSHFPTGPPHLPLPSL</sequence>
<proteinExistence type="predicted"/>
<feature type="compositionally biased region" description="Pro residues" evidence="1">
    <location>
        <begin position="79"/>
        <end position="89"/>
    </location>
</feature>
<feature type="non-terminal residue" evidence="2">
    <location>
        <position position="89"/>
    </location>
</feature>
<feature type="compositionally biased region" description="Polar residues" evidence="1">
    <location>
        <begin position="67"/>
        <end position="77"/>
    </location>
</feature>
<dbReference type="Proteomes" id="UP000247233">
    <property type="component" value="Unassembled WGS sequence"/>
</dbReference>
<organism evidence="2 3">
    <name type="scientific">Aspergillus heteromorphus CBS 117.55</name>
    <dbReference type="NCBI Taxonomy" id="1448321"/>
    <lineage>
        <taxon>Eukaryota</taxon>
        <taxon>Fungi</taxon>
        <taxon>Dikarya</taxon>
        <taxon>Ascomycota</taxon>
        <taxon>Pezizomycotina</taxon>
        <taxon>Eurotiomycetes</taxon>
        <taxon>Eurotiomycetidae</taxon>
        <taxon>Eurotiales</taxon>
        <taxon>Aspergillaceae</taxon>
        <taxon>Aspergillus</taxon>
        <taxon>Aspergillus subgen. Circumdati</taxon>
    </lineage>
</organism>
<protein>
    <submittedName>
        <fullName evidence="2">Uncharacterized protein</fullName>
    </submittedName>
</protein>
<evidence type="ECO:0000313" key="3">
    <source>
        <dbReference type="Proteomes" id="UP000247233"/>
    </source>
</evidence>
<gene>
    <name evidence="2" type="ORF">BO70DRAFT_358565</name>
</gene>
<reference evidence="2 3" key="1">
    <citation type="submission" date="2016-12" db="EMBL/GenBank/DDBJ databases">
        <title>The genomes of Aspergillus section Nigri reveals drivers in fungal speciation.</title>
        <authorList>
            <consortium name="DOE Joint Genome Institute"/>
            <person name="Vesth T.C."/>
            <person name="Nybo J."/>
            <person name="Theobald S."/>
            <person name="Brandl J."/>
            <person name="Frisvad J.C."/>
            <person name="Nielsen K.F."/>
            <person name="Lyhne E.K."/>
            <person name="Kogle M.E."/>
            <person name="Kuo A."/>
            <person name="Riley R."/>
            <person name="Clum A."/>
            <person name="Nolan M."/>
            <person name="Lipzen A."/>
            <person name="Salamov A."/>
            <person name="Henrissat B."/>
            <person name="Wiebenga A."/>
            <person name="De Vries R.P."/>
            <person name="Grigoriev I.V."/>
            <person name="Mortensen U.H."/>
            <person name="Andersen M.R."/>
            <person name="Baker S.E."/>
        </authorList>
    </citation>
    <scope>NUCLEOTIDE SEQUENCE [LARGE SCALE GENOMIC DNA]</scope>
    <source>
        <strain evidence="2 3">CBS 117.55</strain>
    </source>
</reference>
<dbReference type="GeneID" id="37064560"/>